<evidence type="ECO:0000313" key="11">
    <source>
        <dbReference type="EMBL" id="TPX65231.1"/>
    </source>
</evidence>
<keyword evidence="6 7" id="KW-0067">ATP-binding</keyword>
<dbReference type="SMART" id="SM00220">
    <property type="entry name" value="S_TKc"/>
    <property type="match status" value="1"/>
</dbReference>
<dbReference type="GO" id="GO:0005524">
    <property type="term" value="F:ATP binding"/>
    <property type="evidence" value="ECO:0007669"/>
    <property type="project" value="UniProtKB-UniRule"/>
</dbReference>
<dbReference type="EMBL" id="QEAP01000503">
    <property type="protein sequence ID" value="TPX65231.1"/>
    <property type="molecule type" value="Genomic_DNA"/>
</dbReference>
<dbReference type="GO" id="GO:0004674">
    <property type="term" value="F:protein serine/threonine kinase activity"/>
    <property type="evidence" value="ECO:0007669"/>
    <property type="project" value="UniProtKB-KW"/>
</dbReference>
<evidence type="ECO:0000259" key="10">
    <source>
        <dbReference type="PROSITE" id="PS51285"/>
    </source>
</evidence>
<feature type="domain" description="AGC-kinase C-terminal" evidence="10">
    <location>
        <begin position="463"/>
        <end position="535"/>
    </location>
</feature>
<dbReference type="CDD" id="cd11651">
    <property type="entry name" value="YPK1_N_like"/>
    <property type="match status" value="1"/>
</dbReference>
<dbReference type="SUPFAM" id="SSF49562">
    <property type="entry name" value="C2 domain (Calcium/lipid-binding domain, CaLB)"/>
    <property type="match status" value="1"/>
</dbReference>
<dbReference type="SMART" id="SM00133">
    <property type="entry name" value="S_TK_X"/>
    <property type="match status" value="1"/>
</dbReference>
<keyword evidence="12" id="KW-1185">Reference proteome</keyword>
<gene>
    <name evidence="11" type="ORF">CcCBS67573_g08202</name>
</gene>
<dbReference type="STRING" id="246404.A0A507EN13"/>
<name>A0A507EN13_9FUNG</name>
<feature type="domain" description="Protein kinase" evidence="9">
    <location>
        <begin position="203"/>
        <end position="462"/>
    </location>
</feature>
<dbReference type="Pfam" id="PF00168">
    <property type="entry name" value="C2"/>
    <property type="match status" value="1"/>
</dbReference>
<dbReference type="FunFam" id="1.10.510.10:FF:000008">
    <property type="entry name" value="Non-specific serine/threonine protein kinase"/>
    <property type="match status" value="1"/>
</dbReference>
<reference evidence="11 12" key="1">
    <citation type="journal article" date="2019" name="Sci. Rep.">
        <title>Comparative genomics of chytrid fungi reveal insights into the obligate biotrophic and pathogenic lifestyle of Synchytrium endobioticum.</title>
        <authorList>
            <person name="van de Vossenberg B.T.L.H."/>
            <person name="Warris S."/>
            <person name="Nguyen H.D.T."/>
            <person name="van Gent-Pelzer M.P.E."/>
            <person name="Joly D.L."/>
            <person name="van de Geest H.C."/>
            <person name="Bonants P.J.M."/>
            <person name="Smith D.S."/>
            <person name="Levesque C.A."/>
            <person name="van der Lee T.A.J."/>
        </authorList>
    </citation>
    <scope>NUCLEOTIDE SEQUENCE [LARGE SCALE GENOMIC DNA]</scope>
    <source>
        <strain evidence="11 12">CBS 675.73</strain>
    </source>
</reference>
<comment type="caution">
    <text evidence="11">The sequence shown here is derived from an EMBL/GenBank/DDBJ whole genome shotgun (WGS) entry which is preliminary data.</text>
</comment>
<keyword evidence="3" id="KW-0808">Transferase</keyword>
<dbReference type="Gene3D" id="3.30.200.20">
    <property type="entry name" value="Phosphorylase Kinase, domain 1"/>
    <property type="match status" value="1"/>
</dbReference>
<dbReference type="PROSITE" id="PS50011">
    <property type="entry name" value="PROTEIN_KINASE_DOM"/>
    <property type="match status" value="1"/>
</dbReference>
<dbReference type="PROSITE" id="PS00107">
    <property type="entry name" value="PROTEIN_KINASE_ATP"/>
    <property type="match status" value="1"/>
</dbReference>
<dbReference type="Pfam" id="PF00069">
    <property type="entry name" value="Pkinase"/>
    <property type="match status" value="1"/>
</dbReference>
<dbReference type="Proteomes" id="UP000320333">
    <property type="component" value="Unassembled WGS sequence"/>
</dbReference>
<keyword evidence="2" id="KW-0597">Phosphoprotein</keyword>
<dbReference type="Gene3D" id="2.60.40.150">
    <property type="entry name" value="C2 domain"/>
    <property type="match status" value="1"/>
</dbReference>
<evidence type="ECO:0000256" key="1">
    <source>
        <dbReference type="ARBA" id="ARBA00022527"/>
    </source>
</evidence>
<dbReference type="PROSITE" id="PS51285">
    <property type="entry name" value="AGC_KINASE_CTER"/>
    <property type="match status" value="1"/>
</dbReference>
<proteinExistence type="predicted"/>
<feature type="domain" description="C2" evidence="8">
    <location>
        <begin position="8"/>
        <end position="169"/>
    </location>
</feature>
<dbReference type="Gene3D" id="1.10.510.10">
    <property type="entry name" value="Transferase(Phosphotransferase) domain 1"/>
    <property type="match status" value="1"/>
</dbReference>
<dbReference type="AlphaFoldDB" id="A0A507EN13"/>
<dbReference type="OrthoDB" id="63267at2759"/>
<evidence type="ECO:0000313" key="12">
    <source>
        <dbReference type="Proteomes" id="UP000320333"/>
    </source>
</evidence>
<dbReference type="InterPro" id="IPR008271">
    <property type="entry name" value="Ser/Thr_kinase_AS"/>
</dbReference>
<dbReference type="InterPro" id="IPR000961">
    <property type="entry name" value="AGC-kinase_C"/>
</dbReference>
<evidence type="ECO:0000256" key="2">
    <source>
        <dbReference type="ARBA" id="ARBA00022553"/>
    </source>
</evidence>
<dbReference type="InterPro" id="IPR017441">
    <property type="entry name" value="Protein_kinase_ATP_BS"/>
</dbReference>
<evidence type="ECO:0000256" key="6">
    <source>
        <dbReference type="ARBA" id="ARBA00022840"/>
    </source>
</evidence>
<sequence length="541" mass="61930">MQMMVDADVSGLTQPQAPNWEVLPAKGRLYIKVIEARSLWTPNVLAVPGLPLRARRPYVVAEFEMNEFITKEAIETNTFGPQEIANAIEEERLNYDNAEEFSGVRNTSPGVWMSPVWRHEASFDVSQPESELTISVWDRNDSSDSNEEFLGMLKIITPMIDGKVYDHWFRLMPRQWNEKVRGDIRIQLMFKTVEGKRLCAEDFKLLKLVGKGSFGKVMLVKKADTGRVYAMKILNKKDIVKRQEIAHTMSERNVLIHNAPSAFLVSLKFSFQTPEKLYLVTDYLSGGELFYHLQRQGCFPEALAKFYTCELICALEYLHLNNIAYRDLKPENVLLDSQGHIALTDFGLCKENMTQNQLTNTFCGTAAYLAPEVILAEGYGKSVDWWSLGILFYEMVMGIPPFYNENVNLMYRKILHNQLLFEAGQFSAQAELFASSLLDRNPETRLGSSPSDALELKQHPYFADVDWSRLERKLVMPPYKPLVESESDASYFDPVFTTMMPADSLPNNSQSLSTFIQTQFHGFTWTPEKFPSSMRSIRLED</sequence>
<dbReference type="InterPro" id="IPR000008">
    <property type="entry name" value="C2_dom"/>
</dbReference>
<evidence type="ECO:0000256" key="7">
    <source>
        <dbReference type="PROSITE-ProRule" id="PRU10141"/>
    </source>
</evidence>
<evidence type="ECO:0008006" key="13">
    <source>
        <dbReference type="Google" id="ProtNLM"/>
    </source>
</evidence>
<dbReference type="PROSITE" id="PS50004">
    <property type="entry name" value="C2"/>
    <property type="match status" value="1"/>
</dbReference>
<dbReference type="PANTHER" id="PTHR24351">
    <property type="entry name" value="RIBOSOMAL PROTEIN S6 KINASE"/>
    <property type="match status" value="1"/>
</dbReference>
<dbReference type="PROSITE" id="PS00108">
    <property type="entry name" value="PROTEIN_KINASE_ST"/>
    <property type="match status" value="1"/>
</dbReference>
<evidence type="ECO:0000256" key="4">
    <source>
        <dbReference type="ARBA" id="ARBA00022741"/>
    </source>
</evidence>
<evidence type="ECO:0000256" key="5">
    <source>
        <dbReference type="ARBA" id="ARBA00022777"/>
    </source>
</evidence>
<dbReference type="SMART" id="SM00239">
    <property type="entry name" value="C2"/>
    <property type="match status" value="1"/>
</dbReference>
<dbReference type="InterPro" id="IPR035892">
    <property type="entry name" value="C2_domain_sf"/>
</dbReference>
<evidence type="ECO:0000259" key="8">
    <source>
        <dbReference type="PROSITE" id="PS50004"/>
    </source>
</evidence>
<protein>
    <recommendedName>
        <fullName evidence="13">Protein kinase domain-containing protein</fullName>
    </recommendedName>
</protein>
<feature type="binding site" evidence="7">
    <location>
        <position position="232"/>
    </location>
    <ligand>
        <name>ATP</name>
        <dbReference type="ChEBI" id="CHEBI:30616"/>
    </ligand>
</feature>
<dbReference type="InterPro" id="IPR011009">
    <property type="entry name" value="Kinase-like_dom_sf"/>
</dbReference>
<keyword evidence="5" id="KW-0418">Kinase</keyword>
<dbReference type="InterPro" id="IPR017892">
    <property type="entry name" value="Pkinase_C"/>
</dbReference>
<keyword evidence="4 7" id="KW-0547">Nucleotide-binding</keyword>
<evidence type="ECO:0000256" key="3">
    <source>
        <dbReference type="ARBA" id="ARBA00022679"/>
    </source>
</evidence>
<dbReference type="InterPro" id="IPR000719">
    <property type="entry name" value="Prot_kinase_dom"/>
</dbReference>
<organism evidence="11 12">
    <name type="scientific">Chytriomyces confervae</name>
    <dbReference type="NCBI Taxonomy" id="246404"/>
    <lineage>
        <taxon>Eukaryota</taxon>
        <taxon>Fungi</taxon>
        <taxon>Fungi incertae sedis</taxon>
        <taxon>Chytridiomycota</taxon>
        <taxon>Chytridiomycota incertae sedis</taxon>
        <taxon>Chytridiomycetes</taxon>
        <taxon>Chytridiales</taxon>
        <taxon>Chytriomycetaceae</taxon>
        <taxon>Chytriomyces</taxon>
    </lineage>
</organism>
<dbReference type="FunFam" id="3.30.200.20:FF:000103">
    <property type="entry name" value="Protein kinase C"/>
    <property type="match status" value="1"/>
</dbReference>
<accession>A0A507EN13</accession>
<evidence type="ECO:0000259" key="9">
    <source>
        <dbReference type="PROSITE" id="PS50011"/>
    </source>
</evidence>
<keyword evidence="1" id="KW-0723">Serine/threonine-protein kinase</keyword>
<dbReference type="SUPFAM" id="SSF56112">
    <property type="entry name" value="Protein kinase-like (PK-like)"/>
    <property type="match status" value="1"/>
</dbReference>
<dbReference type="Pfam" id="PF00433">
    <property type="entry name" value="Pkinase_C"/>
    <property type="match status" value="1"/>
</dbReference>